<dbReference type="InterPro" id="IPR046357">
    <property type="entry name" value="PPIase_dom_sf"/>
</dbReference>
<dbReference type="SUPFAM" id="SSF54534">
    <property type="entry name" value="FKBP-like"/>
    <property type="match status" value="1"/>
</dbReference>
<keyword evidence="2" id="KW-0732">Signal</keyword>
<reference evidence="5" key="1">
    <citation type="journal article" date="2011" name="PLoS Biol.">
        <title>Gene gain and loss during evolution of obligate parasitism in the white rust pathogen of Arabidopsis thaliana.</title>
        <authorList>
            <person name="Kemen E."/>
            <person name="Gardiner A."/>
            <person name="Schultz-Larsen T."/>
            <person name="Kemen A.C."/>
            <person name="Balmuth A.L."/>
            <person name="Robert-Seilaniantz A."/>
            <person name="Bailey K."/>
            <person name="Holub E."/>
            <person name="Studholme D.J."/>
            <person name="Maclean D."/>
            <person name="Jones J.D."/>
        </authorList>
    </citation>
    <scope>NUCLEOTIDE SEQUENCE</scope>
</reference>
<dbReference type="Gene3D" id="3.10.50.40">
    <property type="match status" value="1"/>
</dbReference>
<dbReference type="PROSITE" id="PS50198">
    <property type="entry name" value="PPIC_PPIASE_2"/>
    <property type="match status" value="1"/>
</dbReference>
<dbReference type="Pfam" id="PF00639">
    <property type="entry name" value="Rotamase"/>
    <property type="match status" value="1"/>
</dbReference>
<dbReference type="InterPro" id="IPR052204">
    <property type="entry name" value="PpiC/parvulin_rotamase"/>
</dbReference>
<keyword evidence="1 2" id="KW-0697">Rotamase</keyword>
<evidence type="ECO:0000259" key="4">
    <source>
        <dbReference type="PROSITE" id="PS50198"/>
    </source>
</evidence>
<dbReference type="InterPro" id="IPR000297">
    <property type="entry name" value="PPIase_PpiC"/>
</dbReference>
<organism evidence="5">
    <name type="scientific">Albugo laibachii Nc14</name>
    <dbReference type="NCBI Taxonomy" id="890382"/>
    <lineage>
        <taxon>Eukaryota</taxon>
        <taxon>Sar</taxon>
        <taxon>Stramenopiles</taxon>
        <taxon>Oomycota</taxon>
        <taxon>Peronosporomycetes</taxon>
        <taxon>Albuginales</taxon>
        <taxon>Albuginaceae</taxon>
        <taxon>Albugo</taxon>
    </lineage>
</organism>
<dbReference type="PANTHER" id="PTHR43629">
    <property type="entry name" value="PEPTIDYL-PROLYL CIS-TRANS ISOMERASE"/>
    <property type="match status" value="1"/>
</dbReference>
<dbReference type="GO" id="GO:0003755">
    <property type="term" value="F:peptidyl-prolyl cis-trans isomerase activity"/>
    <property type="evidence" value="ECO:0007669"/>
    <property type="project" value="UniProtKB-UniRule"/>
</dbReference>
<dbReference type="EC" id="5.2.1.8" evidence="2"/>
<accession>F0WGN2</accession>
<proteinExistence type="predicted"/>
<evidence type="ECO:0000256" key="3">
    <source>
        <dbReference type="SAM" id="Phobius"/>
    </source>
</evidence>
<evidence type="ECO:0000256" key="2">
    <source>
        <dbReference type="RuleBase" id="RU363014"/>
    </source>
</evidence>
<gene>
    <name evidence="5" type="primary">AlNc14C92G5760</name>
    <name evidence="5" type="ORF">ALNC14_065390</name>
</gene>
<dbReference type="EMBL" id="FR824137">
    <property type="protein sequence ID" value="CCA20396.1"/>
    <property type="molecule type" value="Genomic_DNA"/>
</dbReference>
<protein>
    <recommendedName>
        <fullName evidence="2">Peptidyl-prolyl cis-trans isomerase</fullName>
        <ecNumber evidence="2">5.2.1.8</ecNumber>
    </recommendedName>
</protein>
<keyword evidence="3" id="KW-0472">Membrane</keyword>
<feature type="chain" id="PRO_5003263429" description="Peptidyl-prolyl cis-trans isomerase" evidence="2">
    <location>
        <begin position="26"/>
        <end position="177"/>
    </location>
</feature>
<reference evidence="5" key="2">
    <citation type="submission" date="2011-02" db="EMBL/GenBank/DDBJ databases">
        <authorList>
            <person name="MacLean D."/>
        </authorList>
    </citation>
    <scope>NUCLEOTIDE SEQUENCE</scope>
</reference>
<keyword evidence="1 2" id="KW-0413">Isomerase</keyword>
<dbReference type="HOGENOM" id="CLU_1520528_0_0_1"/>
<feature type="signal peptide" evidence="2">
    <location>
        <begin position="1"/>
        <end position="25"/>
    </location>
</feature>
<feature type="domain" description="PpiC" evidence="4">
    <location>
        <begin position="20"/>
        <end position="112"/>
    </location>
</feature>
<name>F0WGN2_9STRA</name>
<dbReference type="AlphaFoldDB" id="F0WGN2"/>
<keyword evidence="3" id="KW-0812">Transmembrane</keyword>
<feature type="transmembrane region" description="Helical" evidence="3">
    <location>
        <begin position="146"/>
        <end position="165"/>
    </location>
</feature>
<dbReference type="PANTHER" id="PTHR43629:SF2">
    <property type="entry name" value="RHODANESE-LIKE_PPIC DOMAIN-CONTAINING PROTEIN 12, CHLOROPLASTIC"/>
    <property type="match status" value="1"/>
</dbReference>
<sequence length="177" mass="20306">MVIFLAAVFIAQHVAFLDGTLLAHARHILVETEDEVVTLYREIHESKHIELKFIRFARTHSQCSLSDRNGDIGYVKQGQMGPELNAILFEKELHTVHKVYSPLGWHLLYIIERIDAEALREREQQRSLEKKWLRVIIDAYNNLNPYIGPLILMILVWIGVLSASSGPKSPATKPKEQ</sequence>
<keyword evidence="3" id="KW-1133">Transmembrane helix</keyword>
<evidence type="ECO:0000256" key="1">
    <source>
        <dbReference type="PROSITE-ProRule" id="PRU00278"/>
    </source>
</evidence>
<comment type="catalytic activity">
    <reaction evidence="2">
        <text>[protein]-peptidylproline (omega=180) = [protein]-peptidylproline (omega=0)</text>
        <dbReference type="Rhea" id="RHEA:16237"/>
        <dbReference type="Rhea" id="RHEA-COMP:10747"/>
        <dbReference type="Rhea" id="RHEA-COMP:10748"/>
        <dbReference type="ChEBI" id="CHEBI:83833"/>
        <dbReference type="ChEBI" id="CHEBI:83834"/>
        <dbReference type="EC" id="5.2.1.8"/>
    </reaction>
</comment>
<evidence type="ECO:0000313" key="5">
    <source>
        <dbReference type="EMBL" id="CCA20396.1"/>
    </source>
</evidence>